<evidence type="ECO:0000259" key="7">
    <source>
        <dbReference type="Pfam" id="PF01368"/>
    </source>
</evidence>
<keyword evidence="5 10" id="KW-0269">Exonuclease</keyword>
<dbReference type="InterPro" id="IPR003156">
    <property type="entry name" value="DHHA1_dom"/>
</dbReference>
<protein>
    <recommendedName>
        <fullName evidence="2">Single-stranded-DNA-specific exonuclease RecJ</fullName>
    </recommendedName>
</protein>
<evidence type="ECO:0000256" key="2">
    <source>
        <dbReference type="ARBA" id="ARBA00019841"/>
    </source>
</evidence>
<dbReference type="Gene3D" id="3.10.310.30">
    <property type="match status" value="1"/>
</dbReference>
<dbReference type="Gene3D" id="3.90.1640.30">
    <property type="match status" value="1"/>
</dbReference>
<dbReference type="SUPFAM" id="SSF64182">
    <property type="entry name" value="DHH phosphoesterases"/>
    <property type="match status" value="1"/>
</dbReference>
<dbReference type="InterPro" id="IPR038763">
    <property type="entry name" value="DHH_sf"/>
</dbReference>
<keyword evidence="11" id="KW-1185">Reference proteome</keyword>
<evidence type="ECO:0000259" key="8">
    <source>
        <dbReference type="Pfam" id="PF02272"/>
    </source>
</evidence>
<evidence type="ECO:0000256" key="3">
    <source>
        <dbReference type="ARBA" id="ARBA00022722"/>
    </source>
</evidence>
<dbReference type="Pfam" id="PF17768">
    <property type="entry name" value="RecJ_OB"/>
    <property type="match status" value="1"/>
</dbReference>
<evidence type="ECO:0000256" key="6">
    <source>
        <dbReference type="SAM" id="Coils"/>
    </source>
</evidence>
<dbReference type="Pfam" id="PF01368">
    <property type="entry name" value="DHH"/>
    <property type="match status" value="1"/>
</dbReference>
<name>A0ABT7R0K7_9BACT</name>
<dbReference type="InterPro" id="IPR051673">
    <property type="entry name" value="SSDNA_exonuclease_RecJ"/>
</dbReference>
<evidence type="ECO:0000256" key="1">
    <source>
        <dbReference type="ARBA" id="ARBA00005915"/>
    </source>
</evidence>
<dbReference type="RefSeq" id="WP_289414419.1">
    <property type="nucleotide sequence ID" value="NZ_JAQIBD010000004.1"/>
</dbReference>
<dbReference type="EMBL" id="JAQIBD010000004">
    <property type="protein sequence ID" value="MDM5272593.1"/>
    <property type="molecule type" value="Genomic_DNA"/>
</dbReference>
<feature type="domain" description="RecJ OB" evidence="9">
    <location>
        <begin position="421"/>
        <end position="519"/>
    </location>
</feature>
<keyword evidence="4" id="KW-0378">Hydrolase</keyword>
<keyword evidence="6" id="KW-0175">Coiled coil</keyword>
<dbReference type="PANTHER" id="PTHR30255:SF2">
    <property type="entry name" value="SINGLE-STRANDED-DNA-SPECIFIC EXONUCLEASE RECJ"/>
    <property type="match status" value="1"/>
</dbReference>
<dbReference type="Pfam" id="PF02272">
    <property type="entry name" value="DHHA1"/>
    <property type="match status" value="1"/>
</dbReference>
<dbReference type="InterPro" id="IPR004610">
    <property type="entry name" value="RecJ"/>
</dbReference>
<evidence type="ECO:0000259" key="9">
    <source>
        <dbReference type="Pfam" id="PF17768"/>
    </source>
</evidence>
<feature type="domain" description="DHHA1" evidence="8">
    <location>
        <begin position="312"/>
        <end position="402"/>
    </location>
</feature>
<feature type="coiled-coil region" evidence="6">
    <location>
        <begin position="270"/>
        <end position="297"/>
    </location>
</feature>
<reference evidence="10" key="1">
    <citation type="submission" date="2023-01" db="EMBL/GenBank/DDBJ databases">
        <title>Sulfurovum sp. zt1-1 genome assembly.</title>
        <authorList>
            <person name="Wang J."/>
        </authorList>
    </citation>
    <scope>NUCLEOTIDE SEQUENCE</scope>
    <source>
        <strain evidence="10">Zt1-1</strain>
    </source>
</reference>
<evidence type="ECO:0000256" key="4">
    <source>
        <dbReference type="ARBA" id="ARBA00022801"/>
    </source>
</evidence>
<dbReference type="Proteomes" id="UP001169069">
    <property type="component" value="Unassembled WGS sequence"/>
</dbReference>
<dbReference type="InterPro" id="IPR041122">
    <property type="entry name" value="RecJ_OB"/>
</dbReference>
<evidence type="ECO:0000313" key="11">
    <source>
        <dbReference type="Proteomes" id="UP001169069"/>
    </source>
</evidence>
<sequence length="527" mass="58177">MSLTSTEIISTLSSRNLDVGYKSLAEIPHFSKMKDMIRGAKRLADAVRNKEQIFCVGDYDADGSCSTATCVSFFNDIGYPIKWVIPNRFTDGYGVSPSVLERIGDTDVIFTVDNGIAAHDAAEVCKERGIDLLITDHHTPGSLIPDCYAVINPKQDDCEYPFKDGSGCFVTWLLCCAIKHELGLDTDMGKYLDLVALSTITDVMPLVGINRHIVKYGLQKINTLKRPFFKELALSMGKDSFSYEDLGFQVGPRINAAGRLEHASLAVEAILASENEAQQLVRLLTEVNQRRKTMQSEMTENILELTEGQKDFIVVHSDSLHEGIVGIIAAKVAETTGYPTIVLTTAEDGLLKGSGRTVGVVNIYELVNECSNHLEKFGGHAGACGLSLRAEKLDTFIEAVRAVSRRLPREAFEPLNTAIGDLSPANADLDLYYQIEKFAPFGEGNPEPVFHCKEATIINSRAVGKEEDHTRLSLSWEGKEVTVMAFNSDVNNYPKGSKITFNYRLDLNEWNGKVNLQFMPTSKVKIK</sequence>
<dbReference type="PANTHER" id="PTHR30255">
    <property type="entry name" value="SINGLE-STRANDED-DNA-SPECIFIC EXONUCLEASE RECJ"/>
    <property type="match status" value="1"/>
</dbReference>
<comment type="similarity">
    <text evidence="1">Belongs to the RecJ family.</text>
</comment>
<feature type="domain" description="DDH" evidence="7">
    <location>
        <begin position="52"/>
        <end position="198"/>
    </location>
</feature>
<keyword evidence="3" id="KW-0540">Nuclease</keyword>
<dbReference type="InterPro" id="IPR001667">
    <property type="entry name" value="DDH_dom"/>
</dbReference>
<dbReference type="GO" id="GO:0004527">
    <property type="term" value="F:exonuclease activity"/>
    <property type="evidence" value="ECO:0007669"/>
    <property type="project" value="UniProtKB-KW"/>
</dbReference>
<evidence type="ECO:0000256" key="5">
    <source>
        <dbReference type="ARBA" id="ARBA00022839"/>
    </source>
</evidence>
<gene>
    <name evidence="10" type="primary">recJ</name>
    <name evidence="10" type="ORF">PGH07_10465</name>
</gene>
<evidence type="ECO:0000313" key="10">
    <source>
        <dbReference type="EMBL" id="MDM5272593.1"/>
    </source>
</evidence>
<proteinExistence type="inferred from homology"/>
<dbReference type="NCBIfam" id="TIGR00644">
    <property type="entry name" value="recJ"/>
    <property type="match status" value="1"/>
</dbReference>
<comment type="caution">
    <text evidence="10">The sequence shown here is derived from an EMBL/GenBank/DDBJ whole genome shotgun (WGS) entry which is preliminary data.</text>
</comment>
<accession>A0ABT7R0K7</accession>
<organism evidence="10 11">
    <name type="scientific">Sulfurovum zhangzhouensis</name>
    <dbReference type="NCBI Taxonomy" id="3019067"/>
    <lineage>
        <taxon>Bacteria</taxon>
        <taxon>Pseudomonadati</taxon>
        <taxon>Campylobacterota</taxon>
        <taxon>Epsilonproteobacteria</taxon>
        <taxon>Campylobacterales</taxon>
        <taxon>Sulfurovaceae</taxon>
        <taxon>Sulfurovum</taxon>
    </lineage>
</organism>